<dbReference type="Gene3D" id="1.10.150.130">
    <property type="match status" value="1"/>
</dbReference>
<dbReference type="Pfam" id="PF13102">
    <property type="entry name" value="Phage_int_SAM_5"/>
    <property type="match status" value="1"/>
</dbReference>
<feature type="domain" description="Tyr recombinase" evidence="5">
    <location>
        <begin position="121"/>
        <end position="299"/>
    </location>
</feature>
<evidence type="ECO:0000259" key="5">
    <source>
        <dbReference type="PROSITE" id="PS51898"/>
    </source>
</evidence>
<dbReference type="PANTHER" id="PTHR30349">
    <property type="entry name" value="PHAGE INTEGRASE-RELATED"/>
    <property type="match status" value="1"/>
</dbReference>
<dbReference type="EMBL" id="JACRTG010000020">
    <property type="protein sequence ID" value="MBC8588425.1"/>
    <property type="molecule type" value="Genomic_DNA"/>
</dbReference>
<dbReference type="PANTHER" id="PTHR30349:SF64">
    <property type="entry name" value="PROPHAGE INTEGRASE INTD-RELATED"/>
    <property type="match status" value="1"/>
</dbReference>
<evidence type="ECO:0000256" key="2">
    <source>
        <dbReference type="ARBA" id="ARBA00023125"/>
    </source>
</evidence>
<dbReference type="InterPro" id="IPR011010">
    <property type="entry name" value="DNA_brk_join_enz"/>
</dbReference>
<dbReference type="PROSITE" id="PS51900">
    <property type="entry name" value="CB"/>
    <property type="match status" value="1"/>
</dbReference>
<evidence type="ECO:0000256" key="4">
    <source>
        <dbReference type="PROSITE-ProRule" id="PRU01248"/>
    </source>
</evidence>
<proteinExistence type="inferred from homology"/>
<name>A0A926ETX6_9FIRM</name>
<comment type="similarity">
    <text evidence="1">Belongs to the 'phage' integrase family.</text>
</comment>
<reference evidence="7" key="1">
    <citation type="submission" date="2020-08" db="EMBL/GenBank/DDBJ databases">
        <title>Genome public.</title>
        <authorList>
            <person name="Liu C."/>
            <person name="Sun Q."/>
        </authorList>
    </citation>
    <scope>NUCLEOTIDE SEQUENCE</scope>
    <source>
        <strain evidence="7">BX21</strain>
    </source>
</reference>
<dbReference type="GO" id="GO:0006310">
    <property type="term" value="P:DNA recombination"/>
    <property type="evidence" value="ECO:0007669"/>
    <property type="project" value="UniProtKB-KW"/>
</dbReference>
<evidence type="ECO:0000256" key="1">
    <source>
        <dbReference type="ARBA" id="ARBA00008857"/>
    </source>
</evidence>
<keyword evidence="3" id="KW-0233">DNA recombination</keyword>
<feature type="domain" description="Core-binding (CB)" evidence="6">
    <location>
        <begin position="1"/>
        <end position="100"/>
    </location>
</feature>
<dbReference type="Proteomes" id="UP000601171">
    <property type="component" value="Unassembled WGS sequence"/>
</dbReference>
<dbReference type="InterPro" id="IPR013762">
    <property type="entry name" value="Integrase-like_cat_sf"/>
</dbReference>
<accession>A0A926ETX6</accession>
<dbReference type="GO" id="GO:0003677">
    <property type="term" value="F:DNA binding"/>
    <property type="evidence" value="ECO:0007669"/>
    <property type="project" value="UniProtKB-UniRule"/>
</dbReference>
<dbReference type="SUPFAM" id="SSF56349">
    <property type="entry name" value="DNA breaking-rejoining enzymes"/>
    <property type="match status" value="1"/>
</dbReference>
<protein>
    <submittedName>
        <fullName evidence="7">Tyrosine-type recombinase/integrase</fullName>
    </submittedName>
</protein>
<dbReference type="InterPro" id="IPR050090">
    <property type="entry name" value="Tyrosine_recombinase_XerCD"/>
</dbReference>
<dbReference type="PROSITE" id="PS51898">
    <property type="entry name" value="TYR_RECOMBINASE"/>
    <property type="match status" value="1"/>
</dbReference>
<dbReference type="InterPro" id="IPR002104">
    <property type="entry name" value="Integrase_catalytic"/>
</dbReference>
<dbReference type="Pfam" id="PF00589">
    <property type="entry name" value="Phage_integrase"/>
    <property type="match status" value="1"/>
</dbReference>
<keyword evidence="8" id="KW-1185">Reference proteome</keyword>
<organism evidence="7 8">
    <name type="scientific">Paratissierella segnis</name>
    <dbReference type="NCBI Taxonomy" id="2763679"/>
    <lineage>
        <taxon>Bacteria</taxon>
        <taxon>Bacillati</taxon>
        <taxon>Bacillota</taxon>
        <taxon>Tissierellia</taxon>
        <taxon>Tissierellales</taxon>
        <taxon>Tissierellaceae</taxon>
        <taxon>Paratissierella</taxon>
    </lineage>
</organism>
<dbReference type="AlphaFoldDB" id="A0A926ETX6"/>
<dbReference type="GO" id="GO:0015074">
    <property type="term" value="P:DNA integration"/>
    <property type="evidence" value="ECO:0007669"/>
    <property type="project" value="InterPro"/>
</dbReference>
<evidence type="ECO:0000259" key="6">
    <source>
        <dbReference type="PROSITE" id="PS51900"/>
    </source>
</evidence>
<dbReference type="Gene3D" id="1.10.443.10">
    <property type="entry name" value="Intergrase catalytic core"/>
    <property type="match status" value="1"/>
</dbReference>
<dbReference type="InterPro" id="IPR025269">
    <property type="entry name" value="SAM-like_dom"/>
</dbReference>
<evidence type="ECO:0000256" key="3">
    <source>
        <dbReference type="ARBA" id="ARBA00023172"/>
    </source>
</evidence>
<dbReference type="InterPro" id="IPR044068">
    <property type="entry name" value="CB"/>
</dbReference>
<dbReference type="InterPro" id="IPR010998">
    <property type="entry name" value="Integrase_recombinase_N"/>
</dbReference>
<sequence>MLYCVSKNLSKKTMKSYEQTLKLFQLYMEKEQDTKEVDKVDTKQIREYISYLRERGKYTVQVANADINRPHNRTDNGKNISMVTINNYIRNIKVFFNYLDEEHIIKVNPVTRIKQLKVYEEKKEPLQREDVKRLLNSFNIATFYGYRDYMTTKLLLSTGARIGETLSLEMDDLNFRNNTILFRDTKNKKEKLSYLTPKLSSELKKWCNFKERYSKSQFLFPTTRHTKMSVSNFEQNLRRICDSTGLEVTPHRLRRTFATDFLKAGGSIYVLSQLLDHSDVKVTELYLNLDREDLRREYLKHATLDY</sequence>
<dbReference type="CDD" id="cd00397">
    <property type="entry name" value="DNA_BRE_C"/>
    <property type="match status" value="1"/>
</dbReference>
<evidence type="ECO:0000313" key="7">
    <source>
        <dbReference type="EMBL" id="MBC8588425.1"/>
    </source>
</evidence>
<comment type="caution">
    <text evidence="7">The sequence shown here is derived from an EMBL/GenBank/DDBJ whole genome shotgun (WGS) entry which is preliminary data.</text>
</comment>
<gene>
    <name evidence="7" type="ORF">H8707_09245</name>
</gene>
<keyword evidence="2 4" id="KW-0238">DNA-binding</keyword>
<evidence type="ECO:0000313" key="8">
    <source>
        <dbReference type="Proteomes" id="UP000601171"/>
    </source>
</evidence>